<dbReference type="SUPFAM" id="SSF52540">
    <property type="entry name" value="P-loop containing nucleoside triphosphate hydrolases"/>
    <property type="match status" value="1"/>
</dbReference>
<feature type="compositionally biased region" description="Basic and acidic residues" evidence="6">
    <location>
        <begin position="380"/>
        <end position="389"/>
    </location>
</feature>
<accession>A0A5S9R2E5</accession>
<dbReference type="Proteomes" id="UP000430146">
    <property type="component" value="Unassembled WGS sequence"/>
</dbReference>
<dbReference type="Gene3D" id="3.40.50.300">
    <property type="entry name" value="P-loop containing nucleotide triphosphate hydrolases"/>
    <property type="match status" value="1"/>
</dbReference>
<sequence length="462" mass="51056">MFDPYAQPYKRPPRTGPYCGFVERVDPDTRRKFYVPAETDSHIWVLGRTGAGKTTLVLAPMAIAHQGPAFIVSSKDDLLQWILPYRPGPSKLIDLRTVRNPMYPRDVEPVRFDPTTSIQSVDDAYTTASTLLQMASTAYGAGAQQVTDGGTWESLGEGPLAAFLYAASPAQTNLGMRWVLQAIQKPILFEDDPADTPSWAMAAELVNVPELKAEVDHAADMDPRQRDSILFSLSKATRAWLRMALREQPEGAFTPEFLDDPTATVYVMAPGNGTTAPAAVTLIEQLVERWREKTSQWEDLSRLLGVIDEAPNTAPMPRQANYVGEARGLGANLVIAQQASNQTDITHGPIYTEVLRKIFPAVCVMHGAAEEELLRAGAEERGVQHRRGEAQSVDGGRNQSGRLEQEVEWQELMSRNPDKARLLLRGTVGQEVYLPHVTEFVAKFWPKMAQNRNIPVKPAAVG</sequence>
<keyword evidence="3" id="KW-0812">Transmembrane</keyword>
<dbReference type="OrthoDB" id="4658601at2"/>
<dbReference type="PANTHER" id="PTHR37937:SF1">
    <property type="entry name" value="CONJUGATIVE TRANSFER: DNA TRANSPORT"/>
    <property type="match status" value="1"/>
</dbReference>
<protein>
    <recommendedName>
        <fullName evidence="9">TraD/TraG TraM recognition site domain-containing protein</fullName>
    </recommendedName>
</protein>
<organism evidence="7 8">
    <name type="scientific">Mycolicibacterium vanbaalenii</name>
    <name type="common">Mycobacterium vanbaalenii</name>
    <dbReference type="NCBI Taxonomy" id="110539"/>
    <lineage>
        <taxon>Bacteria</taxon>
        <taxon>Bacillati</taxon>
        <taxon>Actinomycetota</taxon>
        <taxon>Actinomycetes</taxon>
        <taxon>Mycobacteriales</taxon>
        <taxon>Mycobacteriaceae</taxon>
        <taxon>Mycolicibacterium</taxon>
    </lineage>
</organism>
<evidence type="ECO:0000256" key="3">
    <source>
        <dbReference type="ARBA" id="ARBA00022692"/>
    </source>
</evidence>
<feature type="region of interest" description="Disordered" evidence="6">
    <location>
        <begin position="380"/>
        <end position="401"/>
    </location>
</feature>
<keyword evidence="4" id="KW-1133">Transmembrane helix</keyword>
<dbReference type="RefSeq" id="WP_159232421.1">
    <property type="nucleotide sequence ID" value="NZ_CACSIP010000025.1"/>
</dbReference>
<evidence type="ECO:0000256" key="2">
    <source>
        <dbReference type="ARBA" id="ARBA00022475"/>
    </source>
</evidence>
<evidence type="ECO:0000313" key="7">
    <source>
        <dbReference type="EMBL" id="CAA0126514.1"/>
    </source>
</evidence>
<dbReference type="EMBL" id="CACSIP010000025">
    <property type="protein sequence ID" value="CAA0126514.1"/>
    <property type="molecule type" value="Genomic_DNA"/>
</dbReference>
<evidence type="ECO:0000256" key="1">
    <source>
        <dbReference type="ARBA" id="ARBA00004651"/>
    </source>
</evidence>
<dbReference type="GO" id="GO:0005886">
    <property type="term" value="C:plasma membrane"/>
    <property type="evidence" value="ECO:0007669"/>
    <property type="project" value="UniProtKB-SubCell"/>
</dbReference>
<evidence type="ECO:0000256" key="4">
    <source>
        <dbReference type="ARBA" id="ARBA00022989"/>
    </source>
</evidence>
<keyword evidence="8" id="KW-1185">Reference proteome</keyword>
<evidence type="ECO:0000256" key="5">
    <source>
        <dbReference type="ARBA" id="ARBA00023136"/>
    </source>
</evidence>
<proteinExistence type="predicted"/>
<evidence type="ECO:0008006" key="9">
    <source>
        <dbReference type="Google" id="ProtNLM"/>
    </source>
</evidence>
<dbReference type="InterPro" id="IPR027417">
    <property type="entry name" value="P-loop_NTPase"/>
</dbReference>
<gene>
    <name evidence="7" type="ORF">AELLOGFF_04823</name>
</gene>
<evidence type="ECO:0000313" key="8">
    <source>
        <dbReference type="Proteomes" id="UP000430146"/>
    </source>
</evidence>
<dbReference type="InterPro" id="IPR051539">
    <property type="entry name" value="T4SS-coupling_protein"/>
</dbReference>
<reference evidence="7 8" key="1">
    <citation type="submission" date="2019-11" db="EMBL/GenBank/DDBJ databases">
        <authorList>
            <person name="Holert J."/>
        </authorList>
    </citation>
    <scope>NUCLEOTIDE SEQUENCE [LARGE SCALE GENOMIC DNA]</scope>
    <source>
        <strain evidence="7">BC8_1</strain>
    </source>
</reference>
<keyword evidence="5" id="KW-0472">Membrane</keyword>
<name>A0A5S9R2E5_MYCVN</name>
<dbReference type="AlphaFoldDB" id="A0A5S9R2E5"/>
<dbReference type="PANTHER" id="PTHR37937">
    <property type="entry name" value="CONJUGATIVE TRANSFER: DNA TRANSPORT"/>
    <property type="match status" value="1"/>
</dbReference>
<evidence type="ECO:0000256" key="6">
    <source>
        <dbReference type="SAM" id="MobiDB-lite"/>
    </source>
</evidence>
<comment type="subcellular location">
    <subcellularLocation>
        <location evidence="1">Cell membrane</location>
        <topology evidence="1">Multi-pass membrane protein</topology>
    </subcellularLocation>
</comment>
<keyword evidence="2" id="KW-1003">Cell membrane</keyword>